<dbReference type="EMBL" id="JBFTWV010000019">
    <property type="protein sequence ID" value="KAL2797384.1"/>
    <property type="molecule type" value="Genomic_DNA"/>
</dbReference>
<sequence length="332" mass="36199">MGGMLGFLYHQLTFTPKPLPSSIDLTGQTALITGGNVGLGLEAAKQLADRRLSRLILGVRTISKGEAARDKICRQFPDCQVDVWPLDMETFESMRAFGQRIKSLDRLDIAILSAGIKLLEYTRAPTGHEAHVQVNHLATSLLSLLVLPTLRSTAHKYSQPTRLTIVTSEVHFWCKFASQHAPQILSAMDEPSSFGSGMERYNTSKLLNVLWLRELSARVNSGDEDGKGHDVLINGVNPGLCASELHRSDTTPGVGLFNKIFAWSAREGGHCLVDAAVVQGEMGGYVSEQVAKSPSPFVLSEQGERVQAKLWDETLAILKEAMPGVHLLSGIE</sequence>
<dbReference type="Gene3D" id="3.40.50.720">
    <property type="entry name" value="NAD(P)-binding Rossmann-like Domain"/>
    <property type="match status" value="1"/>
</dbReference>
<dbReference type="InterPro" id="IPR036291">
    <property type="entry name" value="NAD(P)-bd_dom_sf"/>
</dbReference>
<dbReference type="PANTHER" id="PTHR43157">
    <property type="entry name" value="PHOSPHATIDYLINOSITOL-GLYCAN BIOSYNTHESIS CLASS F PROTEIN-RELATED"/>
    <property type="match status" value="1"/>
</dbReference>
<comment type="caution">
    <text evidence="2">The sequence shown here is derived from an EMBL/GenBank/DDBJ whole genome shotgun (WGS) entry which is preliminary data.</text>
</comment>
<organism evidence="2 3">
    <name type="scientific">Aspergillus keveii</name>
    <dbReference type="NCBI Taxonomy" id="714993"/>
    <lineage>
        <taxon>Eukaryota</taxon>
        <taxon>Fungi</taxon>
        <taxon>Dikarya</taxon>
        <taxon>Ascomycota</taxon>
        <taxon>Pezizomycotina</taxon>
        <taxon>Eurotiomycetes</taxon>
        <taxon>Eurotiomycetidae</taxon>
        <taxon>Eurotiales</taxon>
        <taxon>Aspergillaceae</taxon>
        <taxon>Aspergillus</taxon>
        <taxon>Aspergillus subgen. Nidulantes</taxon>
    </lineage>
</organism>
<dbReference type="InterPro" id="IPR002347">
    <property type="entry name" value="SDR_fam"/>
</dbReference>
<evidence type="ECO:0000256" key="1">
    <source>
        <dbReference type="ARBA" id="ARBA00023002"/>
    </source>
</evidence>
<dbReference type="Pfam" id="PF00106">
    <property type="entry name" value="adh_short"/>
    <property type="match status" value="1"/>
</dbReference>
<dbReference type="Proteomes" id="UP001610563">
    <property type="component" value="Unassembled WGS sequence"/>
</dbReference>
<proteinExistence type="predicted"/>
<gene>
    <name evidence="2" type="ORF">BJX66DRAFT_297738</name>
</gene>
<keyword evidence="3" id="KW-1185">Reference proteome</keyword>
<dbReference type="PANTHER" id="PTHR43157:SF35">
    <property type="entry name" value="DEHYDROGENASE_REDUCTASE FAMILY PROTEIN, PUTATIVE-RELATED"/>
    <property type="match status" value="1"/>
</dbReference>
<keyword evidence="1" id="KW-0560">Oxidoreductase</keyword>
<accession>A0ABR4GFI8</accession>
<evidence type="ECO:0000313" key="3">
    <source>
        <dbReference type="Proteomes" id="UP001610563"/>
    </source>
</evidence>
<protein>
    <submittedName>
        <fullName evidence="2">Dehydrogenase</fullName>
    </submittedName>
</protein>
<evidence type="ECO:0000313" key="2">
    <source>
        <dbReference type="EMBL" id="KAL2797384.1"/>
    </source>
</evidence>
<reference evidence="2 3" key="1">
    <citation type="submission" date="2024-07" db="EMBL/GenBank/DDBJ databases">
        <title>Section-level genome sequencing and comparative genomics of Aspergillus sections Usti and Cavernicolus.</title>
        <authorList>
            <consortium name="Lawrence Berkeley National Laboratory"/>
            <person name="Nybo J.L."/>
            <person name="Vesth T.C."/>
            <person name="Theobald S."/>
            <person name="Frisvad J.C."/>
            <person name="Larsen T.O."/>
            <person name="Kjaerboelling I."/>
            <person name="Rothschild-Mancinelli K."/>
            <person name="Lyhne E.K."/>
            <person name="Kogle M.E."/>
            <person name="Barry K."/>
            <person name="Clum A."/>
            <person name="Na H."/>
            <person name="Ledsgaard L."/>
            <person name="Lin J."/>
            <person name="Lipzen A."/>
            <person name="Kuo A."/>
            <person name="Riley R."/>
            <person name="Mondo S."/>
            <person name="Labutti K."/>
            <person name="Haridas S."/>
            <person name="Pangalinan J."/>
            <person name="Salamov A.A."/>
            <person name="Simmons B.A."/>
            <person name="Magnuson J.K."/>
            <person name="Chen J."/>
            <person name="Drula E."/>
            <person name="Henrissat B."/>
            <person name="Wiebenga A."/>
            <person name="Lubbers R.J."/>
            <person name="Gomes A.C."/>
            <person name="Makela M.R."/>
            <person name="Stajich J."/>
            <person name="Grigoriev I.V."/>
            <person name="Mortensen U.H."/>
            <person name="De Vries R.P."/>
            <person name="Baker S.E."/>
            <person name="Andersen M.R."/>
        </authorList>
    </citation>
    <scope>NUCLEOTIDE SEQUENCE [LARGE SCALE GENOMIC DNA]</scope>
    <source>
        <strain evidence="2 3">CBS 209.92</strain>
    </source>
</reference>
<dbReference type="SUPFAM" id="SSF51735">
    <property type="entry name" value="NAD(P)-binding Rossmann-fold domains"/>
    <property type="match status" value="1"/>
</dbReference>
<dbReference type="PRINTS" id="PR00081">
    <property type="entry name" value="GDHRDH"/>
</dbReference>
<name>A0ABR4GFI8_9EURO</name>